<organism evidence="2 3">
    <name type="scientific">Prosthecobacter dejongeii</name>
    <dbReference type="NCBI Taxonomy" id="48465"/>
    <lineage>
        <taxon>Bacteria</taxon>
        <taxon>Pseudomonadati</taxon>
        <taxon>Verrucomicrobiota</taxon>
        <taxon>Verrucomicrobiia</taxon>
        <taxon>Verrucomicrobiales</taxon>
        <taxon>Verrucomicrobiaceae</taxon>
        <taxon>Prosthecobacter</taxon>
    </lineage>
</organism>
<dbReference type="EMBL" id="JACHIF010000001">
    <property type="protein sequence ID" value="MBB5036267.1"/>
    <property type="molecule type" value="Genomic_DNA"/>
</dbReference>
<sequence>MSSLPSSLSLRVKMRAGDRCEYCRLPAHGTQAPFEVEHIIPRKHQGNSSFENLAWSCAFCNRHKGVNISGLHPITKALVALYHPRRDSWDQHFKYEKAYIRGRTPEGLVTVQVLNMNQNTMVLLRLQLMAEGLW</sequence>
<dbReference type="PANTHER" id="PTHR33877:SF1">
    <property type="entry name" value="TYPE IV METHYL-DIRECTED RESTRICTION ENZYME ECOKMCRA"/>
    <property type="match status" value="1"/>
</dbReference>
<dbReference type="Proteomes" id="UP000534294">
    <property type="component" value="Unassembled WGS sequence"/>
</dbReference>
<dbReference type="CDD" id="cd00085">
    <property type="entry name" value="HNHc"/>
    <property type="match status" value="1"/>
</dbReference>
<comment type="caution">
    <text evidence="2">The sequence shown here is derived from an EMBL/GenBank/DDBJ whole genome shotgun (WGS) entry which is preliminary data.</text>
</comment>
<dbReference type="PANTHER" id="PTHR33877">
    <property type="entry name" value="SLL1193 PROTEIN"/>
    <property type="match status" value="1"/>
</dbReference>
<name>A0A7W7YHS8_9BACT</name>
<keyword evidence="3" id="KW-1185">Reference proteome</keyword>
<protein>
    <recommendedName>
        <fullName evidence="1">HNH nuclease domain-containing protein</fullName>
    </recommendedName>
</protein>
<dbReference type="AlphaFoldDB" id="A0A7W7YHS8"/>
<dbReference type="SMART" id="SM00507">
    <property type="entry name" value="HNHc"/>
    <property type="match status" value="1"/>
</dbReference>
<gene>
    <name evidence="2" type="ORF">HNQ64_000501</name>
</gene>
<dbReference type="InterPro" id="IPR003615">
    <property type="entry name" value="HNH_nuc"/>
</dbReference>
<evidence type="ECO:0000313" key="3">
    <source>
        <dbReference type="Proteomes" id="UP000534294"/>
    </source>
</evidence>
<dbReference type="GO" id="GO:0003676">
    <property type="term" value="F:nucleic acid binding"/>
    <property type="evidence" value="ECO:0007669"/>
    <property type="project" value="InterPro"/>
</dbReference>
<proteinExistence type="predicted"/>
<evidence type="ECO:0000259" key="1">
    <source>
        <dbReference type="SMART" id="SM00507"/>
    </source>
</evidence>
<feature type="domain" description="HNH nuclease" evidence="1">
    <location>
        <begin position="9"/>
        <end position="62"/>
    </location>
</feature>
<reference evidence="2 3" key="1">
    <citation type="submission" date="2020-08" db="EMBL/GenBank/DDBJ databases">
        <title>Genomic Encyclopedia of Type Strains, Phase IV (KMG-IV): sequencing the most valuable type-strain genomes for metagenomic binning, comparative biology and taxonomic classification.</title>
        <authorList>
            <person name="Goeker M."/>
        </authorList>
    </citation>
    <scope>NUCLEOTIDE SEQUENCE [LARGE SCALE GENOMIC DNA]</scope>
    <source>
        <strain evidence="2 3">DSM 12251</strain>
    </source>
</reference>
<dbReference type="InterPro" id="IPR052892">
    <property type="entry name" value="NA-targeting_endonuclease"/>
</dbReference>
<dbReference type="Gene3D" id="1.10.30.50">
    <property type="match status" value="1"/>
</dbReference>
<dbReference type="GO" id="GO:0008270">
    <property type="term" value="F:zinc ion binding"/>
    <property type="evidence" value="ECO:0007669"/>
    <property type="project" value="InterPro"/>
</dbReference>
<evidence type="ECO:0000313" key="2">
    <source>
        <dbReference type="EMBL" id="MBB5036267.1"/>
    </source>
</evidence>
<accession>A0A7W7YHS8</accession>
<dbReference type="Pfam" id="PF01844">
    <property type="entry name" value="HNH"/>
    <property type="match status" value="1"/>
</dbReference>
<dbReference type="InterPro" id="IPR002711">
    <property type="entry name" value="HNH"/>
</dbReference>
<dbReference type="GO" id="GO:0004519">
    <property type="term" value="F:endonuclease activity"/>
    <property type="evidence" value="ECO:0007669"/>
    <property type="project" value="InterPro"/>
</dbReference>